<gene>
    <name evidence="1" type="ORF">Paz_10</name>
</gene>
<dbReference type="EMBL" id="KF626666">
    <property type="protein sequence ID" value="AHB12107.1"/>
    <property type="molecule type" value="Genomic_DNA"/>
</dbReference>
<dbReference type="Proteomes" id="UP000018622">
    <property type="component" value="Segment"/>
</dbReference>
<reference evidence="1 2" key="1">
    <citation type="journal article" date="2014" name="J. Bacteriol.">
        <title>Characterization of novel virulent broad-host-range phages of Xylella fastidiosa and Xanthomonas.</title>
        <authorList>
            <person name="Ahern S.J."/>
            <person name="Das M."/>
            <person name="Bhowmick T.S."/>
            <person name="Young R."/>
            <person name="Gonzalez C.F."/>
        </authorList>
    </citation>
    <scope>NUCLEOTIDE SEQUENCE [LARGE SCALE GENOMIC DNA]</scope>
</reference>
<accession>V5Q7I8</accession>
<keyword evidence="2" id="KW-1185">Reference proteome</keyword>
<organism evidence="1 2">
    <name type="scientific">Xylella phage Paz</name>
    <dbReference type="NCBI Taxonomy" id="1415145"/>
    <lineage>
        <taxon>Viruses</taxon>
        <taxon>Duplodnaviria</taxon>
        <taxon>Heunggongvirae</taxon>
        <taxon>Uroviricota</taxon>
        <taxon>Caudoviricetes</taxon>
        <taxon>Autographivirales</taxon>
        <taxon>Autonotataviridae</taxon>
        <taxon>Gujervirinae</taxon>
        <taxon>Pazvirus</taxon>
        <taxon>Pazvirus paz</taxon>
    </lineage>
</organism>
<evidence type="ECO:0000313" key="1">
    <source>
        <dbReference type="EMBL" id="AHB12107.1"/>
    </source>
</evidence>
<evidence type="ECO:0000313" key="2">
    <source>
        <dbReference type="Proteomes" id="UP000018622"/>
    </source>
</evidence>
<sequence>MTNNIRTAADITAQIDSINAAAESGTPADGGFLTVLSLELKARNAIEKFEKATAEYEAQAAVRDVKQGDAVSLVFGRAANKQVLSGNVLSIESQPTGLLFTVLTGSGAKSKVVNVGADALLLSPEAVAAAEESILVAKLEAEQAAKDKGEGKSE</sequence>
<dbReference type="GeneID" id="17777789"/>
<proteinExistence type="predicted"/>
<dbReference type="RefSeq" id="YP_008858885.1">
    <property type="nucleotide sequence ID" value="NC_022982.1"/>
</dbReference>
<dbReference type="KEGG" id="vg:17777789"/>
<name>V5Q7I8_9CAUD</name>
<protein>
    <submittedName>
        <fullName evidence="1">Uncharacterized protein</fullName>
    </submittedName>
</protein>